<name>A0ABP7R1R4_9BACT</name>
<dbReference type="Gene3D" id="1.10.8.60">
    <property type="match status" value="1"/>
</dbReference>
<dbReference type="NCBIfam" id="TIGR00390">
    <property type="entry name" value="hslU"/>
    <property type="match status" value="1"/>
</dbReference>
<feature type="binding site" evidence="5">
    <location>
        <position position="21"/>
    </location>
    <ligand>
        <name>ATP</name>
        <dbReference type="ChEBI" id="CHEBI:30616"/>
    </ligand>
</feature>
<dbReference type="InterPro" id="IPR003959">
    <property type="entry name" value="ATPase_AAA_core"/>
</dbReference>
<dbReference type="PANTHER" id="PTHR48102:SF3">
    <property type="entry name" value="ATP-DEPENDENT PROTEASE ATPASE SUBUNIT HSLU"/>
    <property type="match status" value="1"/>
</dbReference>
<protein>
    <recommendedName>
        <fullName evidence="5">ATP-dependent protease ATPase subunit HslU</fullName>
    </recommendedName>
    <alternativeName>
        <fullName evidence="5">Unfoldase HslU</fullName>
    </alternativeName>
</protein>
<dbReference type="Pfam" id="PF07724">
    <property type="entry name" value="AAA_2"/>
    <property type="match status" value="1"/>
</dbReference>
<feature type="binding site" evidence="5">
    <location>
        <position position="344"/>
    </location>
    <ligand>
        <name>ATP</name>
        <dbReference type="ChEBI" id="CHEBI:30616"/>
    </ligand>
</feature>
<feature type="binding site" evidence="5">
    <location>
        <position position="276"/>
    </location>
    <ligand>
        <name>ATP</name>
        <dbReference type="ChEBI" id="CHEBI:30616"/>
    </ligand>
</feature>
<comment type="similarity">
    <text evidence="1 5">Belongs to the ClpX chaperone family. HslU subfamily.</text>
</comment>
<dbReference type="NCBIfam" id="NF003544">
    <property type="entry name" value="PRK05201.1"/>
    <property type="match status" value="1"/>
</dbReference>
<comment type="caution">
    <text evidence="8">The sequence shown here is derived from an EMBL/GenBank/DDBJ whole genome shotgun (WGS) entry which is preliminary data.</text>
</comment>
<reference evidence="9" key="1">
    <citation type="journal article" date="2019" name="Int. J. Syst. Evol. Microbiol.">
        <title>The Global Catalogue of Microorganisms (GCM) 10K type strain sequencing project: providing services to taxonomists for standard genome sequencing and annotation.</title>
        <authorList>
            <consortium name="The Broad Institute Genomics Platform"/>
            <consortium name="The Broad Institute Genome Sequencing Center for Infectious Disease"/>
            <person name="Wu L."/>
            <person name="Ma J."/>
        </authorList>
    </citation>
    <scope>NUCLEOTIDE SEQUENCE [LARGE SCALE GENOMIC DNA]</scope>
    <source>
        <strain evidence="9">JCM 17217</strain>
    </source>
</reference>
<keyword evidence="3 5" id="KW-0067">ATP-binding</keyword>
<dbReference type="Gene3D" id="3.40.50.300">
    <property type="entry name" value="P-loop containing nucleotide triphosphate hydrolases"/>
    <property type="match status" value="2"/>
</dbReference>
<keyword evidence="2 5" id="KW-0547">Nucleotide-binding</keyword>
<dbReference type="Proteomes" id="UP001501556">
    <property type="component" value="Unassembled WGS sequence"/>
</dbReference>
<dbReference type="InterPro" id="IPR050052">
    <property type="entry name" value="ATP-dep_Clp_protease_ClpX"/>
</dbReference>
<feature type="binding site" evidence="5">
    <location>
        <begin position="63"/>
        <end position="68"/>
    </location>
    <ligand>
        <name>ATP</name>
        <dbReference type="ChEBI" id="CHEBI:30616"/>
    </ligand>
</feature>
<evidence type="ECO:0000313" key="9">
    <source>
        <dbReference type="Proteomes" id="UP001501556"/>
    </source>
</evidence>
<dbReference type="GO" id="GO:0008233">
    <property type="term" value="F:peptidase activity"/>
    <property type="evidence" value="ECO:0007669"/>
    <property type="project" value="UniProtKB-KW"/>
</dbReference>
<evidence type="ECO:0000259" key="6">
    <source>
        <dbReference type="SMART" id="SM00382"/>
    </source>
</evidence>
<proteinExistence type="inferred from homology"/>
<keyword evidence="4 5" id="KW-0143">Chaperone</keyword>
<dbReference type="SMART" id="SM00382">
    <property type="entry name" value="AAA"/>
    <property type="match status" value="1"/>
</dbReference>
<keyword evidence="8" id="KW-0378">Hydrolase</keyword>
<dbReference type="GO" id="GO:0006508">
    <property type="term" value="P:proteolysis"/>
    <property type="evidence" value="ECO:0007669"/>
    <property type="project" value="UniProtKB-KW"/>
</dbReference>
<comment type="subunit">
    <text evidence="5">A double ring-shaped homohexamer of HslV is capped on each side by a ring-shaped HslU homohexamer. The assembly of the HslU/HslV complex is dependent on binding of ATP.</text>
</comment>
<dbReference type="InterPro" id="IPR019489">
    <property type="entry name" value="Clp_ATPase_C"/>
</dbReference>
<comment type="subcellular location">
    <subcellularLocation>
        <location evidence="5">Cytoplasm</location>
    </subcellularLocation>
</comment>
<dbReference type="EMBL" id="BAABDI010000042">
    <property type="protein sequence ID" value="GAA3991245.1"/>
    <property type="molecule type" value="Genomic_DNA"/>
</dbReference>
<organism evidence="8 9">
    <name type="scientific">Hymenobacter antarcticus</name>
    <dbReference type="NCBI Taxonomy" id="486270"/>
    <lineage>
        <taxon>Bacteria</taxon>
        <taxon>Pseudomonadati</taxon>
        <taxon>Bacteroidota</taxon>
        <taxon>Cytophagia</taxon>
        <taxon>Cytophagales</taxon>
        <taxon>Hymenobacteraceae</taxon>
        <taxon>Hymenobacter</taxon>
    </lineage>
</organism>
<evidence type="ECO:0000256" key="1">
    <source>
        <dbReference type="ARBA" id="ARBA00009771"/>
    </source>
</evidence>
<feature type="binding site" evidence="5">
    <location>
        <position position="416"/>
    </location>
    <ligand>
        <name>ATP</name>
        <dbReference type="ChEBI" id="CHEBI:30616"/>
    </ligand>
</feature>
<dbReference type="InterPro" id="IPR004491">
    <property type="entry name" value="HslU"/>
</dbReference>
<keyword evidence="5" id="KW-0963">Cytoplasm</keyword>
<evidence type="ECO:0000256" key="5">
    <source>
        <dbReference type="HAMAP-Rule" id="MF_00249"/>
    </source>
</evidence>
<dbReference type="SUPFAM" id="SSF52540">
    <property type="entry name" value="P-loop containing nucleoside triphosphate hydrolases"/>
    <property type="match status" value="1"/>
</dbReference>
<dbReference type="PANTHER" id="PTHR48102">
    <property type="entry name" value="ATP-DEPENDENT CLP PROTEASE ATP-BINDING SUBUNIT CLPX-LIKE, MITOCHONDRIAL-RELATED"/>
    <property type="match status" value="1"/>
</dbReference>
<dbReference type="InterPro" id="IPR027417">
    <property type="entry name" value="P-loop_NTPase"/>
</dbReference>
<sequence length="468" mass="51240">MLNDTFLTPAQIVAELDKYIIGQHEAKRHVAIALRNRWRRLHAPLDMQAEIVPNNILMIGATGVGKTEIARRLAHLADAPFVKVEASKFTEVGYVGRDVESMVRDLAEQSVSRVKARRQEAVKAQAADAVEELILDALIPAISQPAGAKTGVGFGSGGGDDMPQSDAELNERTRERFRQKIKNGELEDRKIEIQVAQAGPSVGIMGAPPGMDEGTLSGLQDMLGNMMPKKTRKRKVTVAEARKLLLDEEAAKLIDMDDVKDEAIRQCENAGIIFIDEIDKVASSGGKSGGGGPDVSRQGVQRDLLPIVEGSAVSTKYGIVNTDHILFIAAGAFHVSKPSDLIPELQGRFPIRVELQSLTKHDFFRILKDPKNALTKQYEALLKAEEVALTFDDAALERLAEIASEVNAEVENIGARRLHTVMSRLLNDILYDVPDKIGPNAHIQITAALVDERLSDMVKNRDLSQYIL</sequence>
<feature type="domain" description="Clp ATPase C-terminal" evidence="7">
    <location>
        <begin position="358"/>
        <end position="456"/>
    </location>
</feature>
<evidence type="ECO:0000256" key="2">
    <source>
        <dbReference type="ARBA" id="ARBA00022741"/>
    </source>
</evidence>
<dbReference type="SMART" id="SM01086">
    <property type="entry name" value="ClpB_D2-small"/>
    <property type="match status" value="1"/>
</dbReference>
<dbReference type="Pfam" id="PF00004">
    <property type="entry name" value="AAA"/>
    <property type="match status" value="1"/>
</dbReference>
<feature type="domain" description="AAA+ ATPase" evidence="6">
    <location>
        <begin position="52"/>
        <end position="355"/>
    </location>
</feature>
<evidence type="ECO:0000259" key="7">
    <source>
        <dbReference type="SMART" id="SM01086"/>
    </source>
</evidence>
<evidence type="ECO:0000256" key="4">
    <source>
        <dbReference type="ARBA" id="ARBA00023186"/>
    </source>
</evidence>
<dbReference type="InterPro" id="IPR003593">
    <property type="entry name" value="AAA+_ATPase"/>
</dbReference>
<accession>A0ABP7R1R4</accession>
<gene>
    <name evidence="5 8" type="primary">hslU</name>
    <name evidence="8" type="ORF">GCM10022407_39630</name>
</gene>
<keyword evidence="9" id="KW-1185">Reference proteome</keyword>
<evidence type="ECO:0000256" key="3">
    <source>
        <dbReference type="ARBA" id="ARBA00022840"/>
    </source>
</evidence>
<dbReference type="CDD" id="cd19498">
    <property type="entry name" value="RecA-like_HslU"/>
    <property type="match status" value="1"/>
</dbReference>
<evidence type="ECO:0000313" key="8">
    <source>
        <dbReference type="EMBL" id="GAA3991245.1"/>
    </source>
</evidence>
<dbReference type="HAMAP" id="MF_00249">
    <property type="entry name" value="HslU"/>
    <property type="match status" value="1"/>
</dbReference>
<comment type="function">
    <text evidence="5">ATPase subunit of a proteasome-like degradation complex; this subunit has chaperone activity. The binding of ATP and its subsequent hydrolysis by HslU are essential for unfolding of protein substrates subsequently hydrolyzed by HslV. HslU recognizes the N-terminal part of its protein substrates and unfolds these before they are guided to HslV for hydrolysis.</text>
</comment>
<keyword evidence="8" id="KW-0645">Protease</keyword>
<dbReference type="RefSeq" id="WP_345127220.1">
    <property type="nucleotide sequence ID" value="NZ_BAABDI010000042.1"/>
</dbReference>